<dbReference type="PANTHER" id="PTHR24094">
    <property type="entry name" value="SECRETED PROTEIN"/>
    <property type="match status" value="1"/>
</dbReference>
<dbReference type="EMBL" id="JBGEDP010000003">
    <property type="protein sequence ID" value="MEY8019081.1"/>
    <property type="molecule type" value="Genomic_DNA"/>
</dbReference>
<keyword evidence="2" id="KW-0378">Hydrolase</keyword>
<name>A0ABV4CC67_9MYCO</name>
<dbReference type="InterPro" id="IPR011089">
    <property type="entry name" value="GmrSD_C"/>
</dbReference>
<accession>A0ABV4CC67</accession>
<dbReference type="PANTHER" id="PTHR24094:SF15">
    <property type="entry name" value="AMP-DEPENDENT SYNTHETASE_LIGASE DOMAIN-CONTAINING PROTEIN-RELATED"/>
    <property type="match status" value="1"/>
</dbReference>
<protein>
    <submittedName>
        <fullName evidence="2">HNH endonuclease family protein</fullName>
    </submittedName>
</protein>
<comment type="caution">
    <text evidence="2">The sequence shown here is derived from an EMBL/GenBank/DDBJ whole genome shotgun (WGS) entry which is preliminary data.</text>
</comment>
<dbReference type="Pfam" id="PF07510">
    <property type="entry name" value="GmrSD_C"/>
    <property type="match status" value="1"/>
</dbReference>
<evidence type="ECO:0000313" key="3">
    <source>
        <dbReference type="Proteomes" id="UP001564760"/>
    </source>
</evidence>
<feature type="domain" description="GmrSD restriction endonucleases C-terminal" evidence="1">
    <location>
        <begin position="103"/>
        <end position="228"/>
    </location>
</feature>
<keyword evidence="2" id="KW-0255">Endonuclease</keyword>
<reference evidence="2 3" key="1">
    <citation type="submission" date="2024-08" db="EMBL/GenBank/DDBJ databases">
        <title>Mycobacterium servetensis sp. nov., a novel rapid-growing mycobacterial species recovered from a human patient in Zaragoza, Spain.</title>
        <authorList>
            <person name="Tristancho-Baro A.I."/>
            <person name="Buenestado-Serrano S."/>
            <person name="Garcia De Viedma D."/>
            <person name="Milagro-Beamonte A."/>
            <person name="Burillo N."/>
            <person name="Sanz S."/>
            <person name="Lopez-Calleja A.I."/>
            <person name="Penas-Utrilla D."/>
            <person name="Guardingo M."/>
            <person name="Garcia M.J."/>
            <person name="Vinuelas-Bayon J."/>
        </authorList>
    </citation>
    <scope>NUCLEOTIDE SEQUENCE [LARGE SCALE GENOMIC DNA]</scope>
    <source>
        <strain evidence="3">HUMS_12744610</strain>
    </source>
</reference>
<sequence>MNVLRRIPPLGRIGRGRATGAWAAAAMAAAAAWLLHPGLGHEATAAQPPVAAAGGQLTDLLHRVTIVDHLDQADGYDRSCRKGHLCDFGPAWDDPTDHSGCNTRDRVLSKQLSDIKYKPGTHECKVMAGELIDPYTGETIQLANVAIDHLVPLHRAWNAGASKWSLQQRRIFANDPVELLAVSAQANEAKKDSGLDRWLPVYQPCSYVTKYLTVAAKYQLPITTAERDAAVHACTT</sequence>
<keyword evidence="3" id="KW-1185">Reference proteome</keyword>
<dbReference type="RefSeq" id="WP_369742108.1">
    <property type="nucleotide sequence ID" value="NZ_JBGEDP010000003.1"/>
</dbReference>
<evidence type="ECO:0000259" key="1">
    <source>
        <dbReference type="Pfam" id="PF07510"/>
    </source>
</evidence>
<organism evidence="2 3">
    <name type="scientific">Mycobacterium servetii</name>
    <dbReference type="NCBI Taxonomy" id="3237418"/>
    <lineage>
        <taxon>Bacteria</taxon>
        <taxon>Bacillati</taxon>
        <taxon>Actinomycetota</taxon>
        <taxon>Actinomycetes</taxon>
        <taxon>Mycobacteriales</taxon>
        <taxon>Mycobacteriaceae</taxon>
        <taxon>Mycobacterium</taxon>
    </lineage>
</organism>
<evidence type="ECO:0000313" key="2">
    <source>
        <dbReference type="EMBL" id="MEY8019081.1"/>
    </source>
</evidence>
<dbReference type="GO" id="GO:0004519">
    <property type="term" value="F:endonuclease activity"/>
    <property type="evidence" value="ECO:0007669"/>
    <property type="project" value="UniProtKB-KW"/>
</dbReference>
<gene>
    <name evidence="2" type="ORF">AB8998_30995</name>
</gene>
<proteinExistence type="predicted"/>
<dbReference type="Proteomes" id="UP001564760">
    <property type="component" value="Unassembled WGS sequence"/>
</dbReference>
<keyword evidence="2" id="KW-0540">Nuclease</keyword>